<evidence type="ECO:0000313" key="2">
    <source>
        <dbReference type="Proteomes" id="UP000501747"/>
    </source>
</evidence>
<gene>
    <name evidence="1" type="ORF">G7082_09635</name>
</gene>
<protein>
    <submittedName>
        <fullName evidence="1">Kinase</fullName>
    </submittedName>
</protein>
<keyword evidence="1" id="KW-0808">Transferase</keyword>
<name>A0A6G8AUK3_9ENTE</name>
<dbReference type="SUPFAM" id="SSF52540">
    <property type="entry name" value="P-loop containing nucleoside triphosphate hydrolases"/>
    <property type="match status" value="1"/>
</dbReference>
<reference evidence="1 2" key="1">
    <citation type="submission" date="2020-03" db="EMBL/GenBank/DDBJ databases">
        <title>Vagococcus sp. nov., isolated from beetles.</title>
        <authorList>
            <person name="Hyun D.-W."/>
            <person name="Bae J.-W."/>
        </authorList>
    </citation>
    <scope>NUCLEOTIDE SEQUENCE [LARGE SCALE GENOMIC DNA]</scope>
    <source>
        <strain evidence="1 2">HDW17B</strain>
    </source>
</reference>
<proteinExistence type="predicted"/>
<dbReference type="InterPro" id="IPR027417">
    <property type="entry name" value="P-loop_NTPase"/>
</dbReference>
<dbReference type="AlphaFoldDB" id="A0A6G8AUK3"/>
<organism evidence="1 2">
    <name type="scientific">Vagococcus hydrophili</name>
    <dbReference type="NCBI Taxonomy" id="2714947"/>
    <lineage>
        <taxon>Bacteria</taxon>
        <taxon>Bacillati</taxon>
        <taxon>Bacillota</taxon>
        <taxon>Bacilli</taxon>
        <taxon>Lactobacillales</taxon>
        <taxon>Enterococcaceae</taxon>
        <taxon>Vagococcus</taxon>
    </lineage>
</organism>
<dbReference type="Proteomes" id="UP000501747">
    <property type="component" value="Chromosome"/>
</dbReference>
<evidence type="ECO:0000313" key="1">
    <source>
        <dbReference type="EMBL" id="QIL48748.1"/>
    </source>
</evidence>
<dbReference type="EMBL" id="CP049887">
    <property type="protein sequence ID" value="QIL48748.1"/>
    <property type="molecule type" value="Genomic_DNA"/>
</dbReference>
<dbReference type="NCBIfam" id="NF005253">
    <property type="entry name" value="PRK06762.1-4"/>
    <property type="match status" value="1"/>
</dbReference>
<keyword evidence="2" id="KW-1185">Reference proteome</keyword>
<sequence>MSKVILIRGNSGSGKTTVANELHQIFGSGNLLISQDYVRRTMLNVKDKPMNLSVGLIETMIHYGIEHCEYTIIEGILANNKYGEMLRNSLNKADEVYAYYYDLSYEETTKRHDTKKETDFNHSQMKDWFVPHDFIGIENEVILSDEISKKDALKLILNDLNL</sequence>
<keyword evidence="1" id="KW-0418">Kinase</keyword>
<dbReference type="GO" id="GO:0016301">
    <property type="term" value="F:kinase activity"/>
    <property type="evidence" value="ECO:0007669"/>
    <property type="project" value="UniProtKB-KW"/>
</dbReference>
<dbReference type="Pfam" id="PF13671">
    <property type="entry name" value="AAA_33"/>
    <property type="match status" value="1"/>
</dbReference>
<accession>A0A6G8AUK3</accession>
<dbReference type="NCBIfam" id="NF005255">
    <property type="entry name" value="PRK06762.2-2"/>
    <property type="match status" value="1"/>
</dbReference>
<dbReference type="Gene3D" id="3.40.50.300">
    <property type="entry name" value="P-loop containing nucleotide triphosphate hydrolases"/>
    <property type="match status" value="1"/>
</dbReference>
<dbReference type="RefSeq" id="WP_166034880.1">
    <property type="nucleotide sequence ID" value="NZ_CP049887.1"/>
</dbReference>
<dbReference type="KEGG" id="vhy:G7082_09635"/>